<evidence type="ECO:0000256" key="1">
    <source>
        <dbReference type="SAM" id="MobiDB-lite"/>
    </source>
</evidence>
<dbReference type="AlphaFoldDB" id="A0A0K3C7G6"/>
<sequence length="230" mass="26327">MAADLFVPLDELISTKLGALSLRDDEEMVDFVKGLVEEESFEPEDRKSAILGMLEADEEDETTSNAVDELLGETTAYQDAVAAKRREEEEAKAPAKEEEKAKKPLTPEEEAKRKAELLKAYGYMEEETEAERLEREEAERQMQPDKAYKDPSQMSRKQRKKALEGVDLLALPNLNKHHVQEQERQRREASSKAAQAKKAKDDADRRKQKEDAAKKLEEKRKRAQKVERKG</sequence>
<name>A0A0K3C7G6_RHOTO</name>
<feature type="compositionally biased region" description="Basic and acidic residues" evidence="1">
    <location>
        <begin position="198"/>
        <end position="230"/>
    </location>
</feature>
<proteinExistence type="predicted"/>
<reference evidence="2 3" key="1">
    <citation type="submission" date="2015-07" db="EMBL/GenBank/DDBJ databases">
        <authorList>
            <person name="Cajimat M.N.B."/>
            <person name="Milazzo M.L."/>
            <person name="Fulhorst C.F."/>
        </authorList>
    </citation>
    <scope>NUCLEOTIDE SEQUENCE [LARGE SCALE GENOMIC DNA]</scope>
    <source>
        <strain evidence="2">Single colony</strain>
    </source>
</reference>
<evidence type="ECO:0000313" key="2">
    <source>
        <dbReference type="EMBL" id="CTR05649.1"/>
    </source>
</evidence>
<dbReference type="PANTHER" id="PTHR31684:SF2">
    <property type="entry name" value="COILED-COIL DOMAIN-CONTAINING PROTEIN 43"/>
    <property type="match status" value="1"/>
</dbReference>
<dbReference type="Proteomes" id="UP000199069">
    <property type="component" value="Unassembled WGS sequence"/>
</dbReference>
<feature type="region of interest" description="Disordered" evidence="1">
    <location>
        <begin position="125"/>
        <end position="230"/>
    </location>
</feature>
<accession>A0A0K3C7G6</accession>
<feature type="compositionally biased region" description="Basic and acidic residues" evidence="1">
    <location>
        <begin position="130"/>
        <end position="149"/>
    </location>
</feature>
<feature type="region of interest" description="Disordered" evidence="1">
    <location>
        <begin position="69"/>
        <end position="113"/>
    </location>
</feature>
<dbReference type="PANTHER" id="PTHR31684">
    <property type="entry name" value="COILED-COIL DOMAIN-CONTAINING PROTEIN 43"/>
    <property type="match status" value="1"/>
</dbReference>
<evidence type="ECO:0000313" key="3">
    <source>
        <dbReference type="Proteomes" id="UP000199069"/>
    </source>
</evidence>
<organism evidence="2 3">
    <name type="scientific">Rhodotorula toruloides</name>
    <name type="common">Yeast</name>
    <name type="synonym">Rhodosporidium toruloides</name>
    <dbReference type="NCBI Taxonomy" id="5286"/>
    <lineage>
        <taxon>Eukaryota</taxon>
        <taxon>Fungi</taxon>
        <taxon>Dikarya</taxon>
        <taxon>Basidiomycota</taxon>
        <taxon>Pucciniomycotina</taxon>
        <taxon>Microbotryomycetes</taxon>
        <taxon>Sporidiobolales</taxon>
        <taxon>Sporidiobolaceae</taxon>
        <taxon>Rhodotorula</taxon>
    </lineage>
</organism>
<feature type="compositionally biased region" description="Basic and acidic residues" evidence="1">
    <location>
        <begin position="178"/>
        <end position="190"/>
    </location>
</feature>
<dbReference type="EMBL" id="CWKI01000002">
    <property type="protein sequence ID" value="CTR05649.1"/>
    <property type="molecule type" value="Genomic_DNA"/>
</dbReference>
<dbReference type="InterPro" id="IPR037666">
    <property type="entry name" value="CCDC43"/>
</dbReference>
<protein>
    <submittedName>
        <fullName evidence="2">Uncharacterized protein</fullName>
    </submittedName>
</protein>
<feature type="compositionally biased region" description="Basic and acidic residues" evidence="1">
    <location>
        <begin position="82"/>
        <end position="113"/>
    </location>
</feature>
<gene>
    <name evidence="2" type="primary">FGENESH: predicted gene_2.679</name>
    <name evidence="2" type="ORF">BN2166_0015100</name>
</gene>
<dbReference type="OMA" id="HRKNDEM"/>
<keyword evidence="3" id="KW-1185">Reference proteome</keyword>